<feature type="region of interest" description="Disordered" evidence="2">
    <location>
        <begin position="74"/>
        <end position="100"/>
    </location>
</feature>
<dbReference type="GO" id="GO:0003723">
    <property type="term" value="F:RNA binding"/>
    <property type="evidence" value="ECO:0007669"/>
    <property type="project" value="TreeGrafter"/>
</dbReference>
<organism evidence="3 4">
    <name type="scientific">Miscanthus lutarioriparius</name>
    <dbReference type="NCBI Taxonomy" id="422564"/>
    <lineage>
        <taxon>Eukaryota</taxon>
        <taxon>Viridiplantae</taxon>
        <taxon>Streptophyta</taxon>
        <taxon>Embryophyta</taxon>
        <taxon>Tracheophyta</taxon>
        <taxon>Spermatophyta</taxon>
        <taxon>Magnoliopsida</taxon>
        <taxon>Liliopsida</taxon>
        <taxon>Poales</taxon>
        <taxon>Poaceae</taxon>
        <taxon>PACMAD clade</taxon>
        <taxon>Panicoideae</taxon>
        <taxon>Andropogonodae</taxon>
        <taxon>Andropogoneae</taxon>
        <taxon>Saccharinae</taxon>
        <taxon>Miscanthus</taxon>
    </lineage>
</organism>
<evidence type="ECO:0000256" key="2">
    <source>
        <dbReference type="SAM" id="MobiDB-lite"/>
    </source>
</evidence>
<evidence type="ECO:0000313" key="4">
    <source>
        <dbReference type="Proteomes" id="UP000604825"/>
    </source>
</evidence>
<dbReference type="SUPFAM" id="SSF52540">
    <property type="entry name" value="P-loop containing nucleoside triphosphate hydrolases"/>
    <property type="match status" value="1"/>
</dbReference>
<proteinExistence type="predicted"/>
<reference evidence="3" key="1">
    <citation type="submission" date="2020-10" db="EMBL/GenBank/DDBJ databases">
        <authorList>
            <person name="Han B."/>
            <person name="Lu T."/>
            <person name="Zhao Q."/>
            <person name="Huang X."/>
            <person name="Zhao Y."/>
        </authorList>
    </citation>
    <scope>NUCLEOTIDE SEQUENCE</scope>
</reference>
<protein>
    <submittedName>
        <fullName evidence="3">Uncharacterized protein</fullName>
    </submittedName>
</protein>
<comment type="caution">
    <text evidence="3">The sequence shown here is derived from an EMBL/GenBank/DDBJ whole genome shotgun (WGS) entry which is preliminary data.</text>
</comment>
<evidence type="ECO:0000256" key="1">
    <source>
        <dbReference type="ARBA" id="ARBA00047984"/>
    </source>
</evidence>
<accession>A0A811R6K0</accession>
<feature type="compositionally biased region" description="Acidic residues" evidence="2">
    <location>
        <begin position="134"/>
        <end position="147"/>
    </location>
</feature>
<dbReference type="InterPro" id="IPR027417">
    <property type="entry name" value="P-loop_NTPase"/>
</dbReference>
<evidence type="ECO:0000313" key="3">
    <source>
        <dbReference type="EMBL" id="CAD6265692.1"/>
    </source>
</evidence>
<dbReference type="AlphaFoldDB" id="A0A811R6K0"/>
<dbReference type="GO" id="GO:0071013">
    <property type="term" value="C:catalytic step 2 spliceosome"/>
    <property type="evidence" value="ECO:0007669"/>
    <property type="project" value="TreeGrafter"/>
</dbReference>
<dbReference type="Proteomes" id="UP000604825">
    <property type="component" value="Unassembled WGS sequence"/>
</dbReference>
<comment type="catalytic activity">
    <reaction evidence="1">
        <text>ATP + H2O = ADP + phosphate + H(+)</text>
        <dbReference type="Rhea" id="RHEA:13065"/>
        <dbReference type="ChEBI" id="CHEBI:15377"/>
        <dbReference type="ChEBI" id="CHEBI:15378"/>
        <dbReference type="ChEBI" id="CHEBI:30616"/>
        <dbReference type="ChEBI" id="CHEBI:43474"/>
        <dbReference type="ChEBI" id="CHEBI:456216"/>
        <dbReference type="EC" id="3.6.4.13"/>
    </reaction>
</comment>
<dbReference type="GO" id="GO:0003724">
    <property type="term" value="F:RNA helicase activity"/>
    <property type="evidence" value="ECO:0007669"/>
    <property type="project" value="UniProtKB-EC"/>
</dbReference>
<dbReference type="PANTHER" id="PTHR18934:SF83">
    <property type="entry name" value="PRE-MRNA-SPLICING FACTOR ATP-DEPENDENT RNA HELICASE DHX16"/>
    <property type="match status" value="1"/>
</dbReference>
<dbReference type="PANTHER" id="PTHR18934">
    <property type="entry name" value="ATP-DEPENDENT RNA HELICASE"/>
    <property type="match status" value="1"/>
</dbReference>
<dbReference type="Gene3D" id="3.40.50.300">
    <property type="entry name" value="P-loop containing nucleotide triphosphate hydrolases"/>
    <property type="match status" value="2"/>
</dbReference>
<dbReference type="EMBL" id="CAJGYO010000013">
    <property type="protein sequence ID" value="CAD6265692.1"/>
    <property type="molecule type" value="Genomic_DNA"/>
</dbReference>
<keyword evidence="4" id="KW-1185">Reference proteome</keyword>
<dbReference type="OrthoDB" id="10253254at2759"/>
<name>A0A811R6K0_9POAL</name>
<gene>
    <name evidence="3" type="ORF">NCGR_LOCUS48997</name>
</gene>
<feature type="region of interest" description="Disordered" evidence="2">
    <location>
        <begin position="115"/>
        <end position="147"/>
    </location>
</feature>
<sequence length="723" mass="81096">MASGRQLREWISDRLVTFLVRPNRVSVQDVITLECSSACDLVTKLVELGFTSSAETFTFASDTYGMNDQMQEKVAADPVEEQEAGKLSSDNGSDDDYSQLQGSKGMLYKVESDIVDDEDHGRANDSGRNVGGATEEEDEEDDDNCSDDMEGEVYLQQWVTDKLITLLDYPKSIGAKEIIRLVEDCSSTDDLVCMLVKSGFRSSSETCSFGLEIYAKVTRRASISGKLYQEHVVNRDVEEEEATELYLNTIENNEAHSQKDSYIRVVRVKVHSGCHSRLKIGSLSACRRLAGAVAKWQLMIGSLSACRRLAGAVAKWHRDLEHKGNRSPETEEKVWLEHQIGKPGLKYGCIDKKLSSDDNPLLDVSPSPENKGFFDWWMRANALVPKEVKQGVFVNSSFSFWTRLECLFRDYWCLVRIFIQMDAATLEREMVPVIVIADETGSGKITQVPQYLHEAGYTVKGKIVCVQRHRVAALSVAERVSKEMGVNLGDEVGFSLRFEDISSEGTVIKYMTAGVLLRELIGDPDLSSYSVVMIADATERTLPSDILFGLLKKLHDYFCSAPVFKIHGRQWPVEIYHTKAPVPDYIDAVADTIMQIHMKETAGDILVFLPGDQQAQEVHEILDQKTKGLEKMPYKLIICPIYAYLPVDLLAKTLKAATPSDRKVILVNDIAKVPPTVDGTEYVIEHRLLYDKIIQSTSRDRISAYLPYIKSISEGEGRNIWID</sequence>